<gene>
    <name evidence="1" type="ORF">NU09_1847</name>
</gene>
<evidence type="ECO:0000313" key="1">
    <source>
        <dbReference type="EMBL" id="RYJ42748.1"/>
    </source>
</evidence>
<dbReference type="Pfam" id="PF11009">
    <property type="entry name" value="BrxC"/>
    <property type="match status" value="1"/>
</dbReference>
<keyword evidence="2" id="KW-1185">Reference proteome</keyword>
<dbReference type="InterPro" id="IPR022551">
    <property type="entry name" value="BrxC"/>
</dbReference>
<dbReference type="InterPro" id="IPR036249">
    <property type="entry name" value="Thioredoxin-like_sf"/>
</dbReference>
<dbReference type="Gene3D" id="3.40.30.10">
    <property type="entry name" value="Glutaredoxin"/>
    <property type="match status" value="1"/>
</dbReference>
<dbReference type="EMBL" id="JUIW01000006">
    <property type="protein sequence ID" value="RYJ42748.1"/>
    <property type="molecule type" value="Genomic_DNA"/>
</dbReference>
<accession>A0A444WAK4</accession>
<dbReference type="SUPFAM" id="SSF52833">
    <property type="entry name" value="Thioredoxin-like"/>
    <property type="match status" value="1"/>
</dbReference>
<dbReference type="Proteomes" id="UP000289775">
    <property type="component" value="Unassembled WGS sequence"/>
</dbReference>
<dbReference type="AlphaFoldDB" id="A0A444WAK4"/>
<organism evidence="1 2">
    <name type="scientific">Flavobacterium beibuense</name>
    <dbReference type="NCBI Taxonomy" id="657326"/>
    <lineage>
        <taxon>Bacteria</taxon>
        <taxon>Pseudomonadati</taxon>
        <taxon>Bacteroidota</taxon>
        <taxon>Flavobacteriia</taxon>
        <taxon>Flavobacteriales</taxon>
        <taxon>Flavobacteriaceae</taxon>
        <taxon>Flavobacterium</taxon>
    </lineage>
</organism>
<name>A0A444WAK4_9FLAO</name>
<protein>
    <submittedName>
        <fullName evidence="1">Bacillithiol system protein YtxJ</fullName>
    </submittedName>
</protein>
<comment type="caution">
    <text evidence="1">The sequence shown here is derived from an EMBL/GenBank/DDBJ whole genome shotgun (WGS) entry which is preliminary data.</text>
</comment>
<reference evidence="1 2" key="1">
    <citation type="submission" date="2014-12" db="EMBL/GenBank/DDBJ databases">
        <title>Genome sequence of Flavobacterium beibuense RSKm HC5.</title>
        <authorList>
            <person name="Kim J.F."/>
            <person name="Song J.Y."/>
            <person name="Kwak M.-J."/>
            <person name="Lee S.-W."/>
        </authorList>
    </citation>
    <scope>NUCLEOTIDE SEQUENCE [LARGE SCALE GENOMIC DNA]</scope>
    <source>
        <strain evidence="1 2">RSKm HC5</strain>
    </source>
</reference>
<proteinExistence type="predicted"/>
<sequence length="151" mass="17081">MSVFCCKTNFKTDKVSENMTIMSFFDKIFGDSNSKVSGSNPQMWNDLTEIKQLDEIVEESKETPVIIFKHSTRCAISRMALKQFEQEYAIDTDKAKPYFLDLLSNRDISNEIATRFDVMHQSPQLIVIKEGKAVYDTSHGAIDAGVVKGIV</sequence>
<dbReference type="NCBIfam" id="TIGR04019">
    <property type="entry name" value="B_thiol_YtxJ"/>
    <property type="match status" value="1"/>
</dbReference>
<evidence type="ECO:0000313" key="2">
    <source>
        <dbReference type="Proteomes" id="UP000289775"/>
    </source>
</evidence>